<dbReference type="WBParaSite" id="GPUH_0000017901-mRNA-1">
    <property type="protein sequence ID" value="GPUH_0000017901-mRNA-1"/>
    <property type="gene ID" value="GPUH_0000017901"/>
</dbReference>
<dbReference type="EC" id="2.4.1.11" evidence="7"/>
<evidence type="ECO:0000256" key="7">
    <source>
        <dbReference type="RuleBase" id="RU363104"/>
    </source>
</evidence>
<reference evidence="9 10" key="2">
    <citation type="submission" date="2018-11" db="EMBL/GenBank/DDBJ databases">
        <authorList>
            <consortium name="Pathogen Informatics"/>
        </authorList>
    </citation>
    <scope>NUCLEOTIDE SEQUENCE [LARGE SCALE GENOMIC DNA]</scope>
</reference>
<dbReference type="GO" id="GO:0004373">
    <property type="term" value="F:alpha-1,4-glucan glucosyltransferase (UDP-glucose donor) activity"/>
    <property type="evidence" value="ECO:0007669"/>
    <property type="project" value="UniProtKB-EC"/>
</dbReference>
<dbReference type="GO" id="GO:0005978">
    <property type="term" value="P:glycogen biosynthetic process"/>
    <property type="evidence" value="ECO:0007669"/>
    <property type="project" value="UniProtKB-UniPathway"/>
</dbReference>
<keyword evidence="5 7" id="KW-0320">Glycogen biosynthesis</keyword>
<evidence type="ECO:0000256" key="8">
    <source>
        <dbReference type="SAM" id="Phobius"/>
    </source>
</evidence>
<accession>A0A183CUN9</accession>
<dbReference type="GO" id="GO:0005737">
    <property type="term" value="C:cytoplasm"/>
    <property type="evidence" value="ECO:0007669"/>
    <property type="project" value="TreeGrafter"/>
</dbReference>
<keyword evidence="8" id="KW-1133">Transmembrane helix</keyword>
<dbReference type="AlphaFoldDB" id="A0A183CUN9"/>
<evidence type="ECO:0000256" key="4">
    <source>
        <dbReference type="ARBA" id="ARBA00022679"/>
    </source>
</evidence>
<keyword evidence="8" id="KW-0812">Transmembrane</keyword>
<gene>
    <name evidence="9" type="ORF">GPUH_LOCUS180</name>
</gene>
<name>A0A183CUN9_9BILA</name>
<comment type="catalytic activity">
    <reaction evidence="6">
        <text>[(1-&gt;4)-alpha-D-glucosyl](n) + UDP-alpha-D-glucose = [(1-&gt;4)-alpha-D-glucosyl](n+1) + UDP + H(+)</text>
        <dbReference type="Rhea" id="RHEA:18549"/>
        <dbReference type="Rhea" id="RHEA-COMP:9584"/>
        <dbReference type="Rhea" id="RHEA-COMP:9587"/>
        <dbReference type="ChEBI" id="CHEBI:15378"/>
        <dbReference type="ChEBI" id="CHEBI:15444"/>
        <dbReference type="ChEBI" id="CHEBI:58223"/>
        <dbReference type="ChEBI" id="CHEBI:58885"/>
        <dbReference type="EC" id="2.4.1.11"/>
    </reaction>
    <physiologicalReaction direction="left-to-right" evidence="6">
        <dbReference type="Rhea" id="RHEA:18550"/>
    </physiologicalReaction>
</comment>
<dbReference type="EMBL" id="UYRT01000135">
    <property type="protein sequence ID" value="VDK27567.1"/>
    <property type="molecule type" value="Genomic_DNA"/>
</dbReference>
<comment type="function">
    <text evidence="7">Transfers the glycosyl residue from UDP-Glc to the non-reducing end of alpha-1,4-glucan.</text>
</comment>
<comment type="pathway">
    <text evidence="1 7">Glycan biosynthesis; glycogen biosynthesis.</text>
</comment>
<proteinExistence type="inferred from homology"/>
<protein>
    <recommendedName>
        <fullName evidence="7">Glycogen [starch] synthase</fullName>
        <ecNumber evidence="7">2.4.1.11</ecNumber>
    </recommendedName>
</protein>
<dbReference type="PANTHER" id="PTHR10176">
    <property type="entry name" value="GLYCOGEN SYNTHASE"/>
    <property type="match status" value="1"/>
</dbReference>
<sequence>MAQRQRGYLLRSLSKSKIAKTLAGMDMEQSEVVRMDQGKTARREGRCVFECSWEVANKVCTSIYFVIFIFFFQTLIVNLTFFGLHTKEADQVTEKREQLFLQATHQLAVFQVGGIYTVLRSKAPINTEEYGDQYCLLGPLREGRWQLEVEQIAPESRHIAAAIERLSEGGFKV</sequence>
<keyword evidence="3 7" id="KW-0328">Glycosyltransferase</keyword>
<keyword evidence="4 7" id="KW-0808">Transferase</keyword>
<evidence type="ECO:0000256" key="5">
    <source>
        <dbReference type="ARBA" id="ARBA00023056"/>
    </source>
</evidence>
<evidence type="ECO:0000313" key="10">
    <source>
        <dbReference type="Proteomes" id="UP000271098"/>
    </source>
</evidence>
<keyword evidence="10" id="KW-1185">Reference proteome</keyword>
<dbReference type="PANTHER" id="PTHR10176:SF3">
    <property type="entry name" value="GLYCOGEN [STARCH] SYNTHASE"/>
    <property type="match status" value="1"/>
</dbReference>
<evidence type="ECO:0000256" key="3">
    <source>
        <dbReference type="ARBA" id="ARBA00022676"/>
    </source>
</evidence>
<dbReference type="Pfam" id="PF05693">
    <property type="entry name" value="Glycogen_syn"/>
    <property type="match status" value="1"/>
</dbReference>
<dbReference type="UniPathway" id="UPA00164"/>
<dbReference type="Gene3D" id="3.40.50.2000">
    <property type="entry name" value="Glycogen Phosphorylase B"/>
    <property type="match status" value="2"/>
</dbReference>
<evidence type="ECO:0000313" key="11">
    <source>
        <dbReference type="WBParaSite" id="GPUH_0000017901-mRNA-1"/>
    </source>
</evidence>
<reference evidence="11" key="1">
    <citation type="submission" date="2016-06" db="UniProtKB">
        <authorList>
            <consortium name="WormBaseParasite"/>
        </authorList>
    </citation>
    <scope>IDENTIFICATION</scope>
</reference>
<evidence type="ECO:0000256" key="1">
    <source>
        <dbReference type="ARBA" id="ARBA00004964"/>
    </source>
</evidence>
<organism evidence="11">
    <name type="scientific">Gongylonema pulchrum</name>
    <dbReference type="NCBI Taxonomy" id="637853"/>
    <lineage>
        <taxon>Eukaryota</taxon>
        <taxon>Metazoa</taxon>
        <taxon>Ecdysozoa</taxon>
        <taxon>Nematoda</taxon>
        <taxon>Chromadorea</taxon>
        <taxon>Rhabditida</taxon>
        <taxon>Spirurina</taxon>
        <taxon>Spiruromorpha</taxon>
        <taxon>Spiruroidea</taxon>
        <taxon>Gongylonematidae</taxon>
        <taxon>Gongylonema</taxon>
    </lineage>
</organism>
<keyword evidence="8" id="KW-0472">Membrane</keyword>
<feature type="transmembrane region" description="Helical" evidence="8">
    <location>
        <begin position="63"/>
        <end position="84"/>
    </location>
</feature>
<evidence type="ECO:0000256" key="2">
    <source>
        <dbReference type="ARBA" id="ARBA00010686"/>
    </source>
</evidence>
<comment type="similarity">
    <text evidence="2 7">Belongs to the glycosyltransferase 3 family.</text>
</comment>
<evidence type="ECO:0000256" key="6">
    <source>
        <dbReference type="ARBA" id="ARBA00047345"/>
    </source>
</evidence>
<dbReference type="InterPro" id="IPR008631">
    <property type="entry name" value="Glycogen_synth"/>
</dbReference>
<dbReference type="OrthoDB" id="6335297at2759"/>
<evidence type="ECO:0000313" key="9">
    <source>
        <dbReference type="EMBL" id="VDK27567.1"/>
    </source>
</evidence>
<dbReference type="Proteomes" id="UP000271098">
    <property type="component" value="Unassembled WGS sequence"/>
</dbReference>